<comment type="caution">
    <text evidence="1">Lacks conserved residue(s) required for the propagation of feature annotation.</text>
</comment>
<feature type="disulfide bond" evidence="1">
    <location>
        <begin position="559"/>
        <end position="568"/>
    </location>
</feature>
<feature type="region of interest" description="Disordered" evidence="2">
    <location>
        <begin position="646"/>
        <end position="674"/>
    </location>
</feature>
<evidence type="ECO:0000256" key="3">
    <source>
        <dbReference type="SAM" id="Phobius"/>
    </source>
</evidence>
<gene>
    <name evidence="5" type="ORF">TGAMA5MH_05878</name>
</gene>
<dbReference type="PROSITE" id="PS50026">
    <property type="entry name" value="EGF_3"/>
    <property type="match status" value="1"/>
</dbReference>
<name>A0A2K0T9J1_9HYPO</name>
<dbReference type="PANTHER" id="PTHR17178:SF0">
    <property type="entry name" value="SERGLYCIN"/>
    <property type="match status" value="1"/>
</dbReference>
<dbReference type="AlphaFoldDB" id="A0A2K0T9J1"/>
<protein>
    <recommendedName>
        <fullName evidence="4">EGF-like domain-containing protein</fullName>
    </recommendedName>
</protein>
<dbReference type="Gene3D" id="2.10.25.10">
    <property type="entry name" value="Laminin"/>
    <property type="match status" value="1"/>
</dbReference>
<feature type="compositionally biased region" description="Polar residues" evidence="2">
    <location>
        <begin position="200"/>
        <end position="209"/>
    </location>
</feature>
<feature type="compositionally biased region" description="Low complexity" evidence="2">
    <location>
        <begin position="96"/>
        <end position="107"/>
    </location>
</feature>
<accession>A0A2K0T9J1</accession>
<dbReference type="CDD" id="cd00054">
    <property type="entry name" value="EGF_CA"/>
    <property type="match status" value="1"/>
</dbReference>
<evidence type="ECO:0000256" key="1">
    <source>
        <dbReference type="PROSITE-ProRule" id="PRU00076"/>
    </source>
</evidence>
<keyword evidence="3" id="KW-1133">Transmembrane helix</keyword>
<keyword evidence="3" id="KW-0472">Membrane</keyword>
<keyword evidence="1" id="KW-0245">EGF-like domain</keyword>
<evidence type="ECO:0000313" key="6">
    <source>
        <dbReference type="Proteomes" id="UP000236546"/>
    </source>
</evidence>
<proteinExistence type="predicted"/>
<dbReference type="InterPro" id="IPR000742">
    <property type="entry name" value="EGF"/>
</dbReference>
<evidence type="ECO:0000313" key="5">
    <source>
        <dbReference type="EMBL" id="PNP42196.1"/>
    </source>
</evidence>
<feature type="region of interest" description="Disordered" evidence="2">
    <location>
        <begin position="1"/>
        <end position="350"/>
    </location>
</feature>
<organism evidence="5 6">
    <name type="scientific">Trichoderma gamsii</name>
    <dbReference type="NCBI Taxonomy" id="398673"/>
    <lineage>
        <taxon>Eukaryota</taxon>
        <taxon>Fungi</taxon>
        <taxon>Dikarya</taxon>
        <taxon>Ascomycota</taxon>
        <taxon>Pezizomycotina</taxon>
        <taxon>Sordariomycetes</taxon>
        <taxon>Hypocreomycetidae</taxon>
        <taxon>Hypocreales</taxon>
        <taxon>Hypocreaceae</taxon>
        <taxon>Trichoderma</taxon>
    </lineage>
</organism>
<feature type="compositionally biased region" description="Polar residues" evidence="2">
    <location>
        <begin position="646"/>
        <end position="668"/>
    </location>
</feature>
<evidence type="ECO:0000256" key="2">
    <source>
        <dbReference type="SAM" id="MobiDB-lite"/>
    </source>
</evidence>
<feature type="region of interest" description="Disordered" evidence="2">
    <location>
        <begin position="687"/>
        <end position="706"/>
    </location>
</feature>
<dbReference type="PROSITE" id="PS01186">
    <property type="entry name" value="EGF_2"/>
    <property type="match status" value="1"/>
</dbReference>
<feature type="transmembrane region" description="Helical" evidence="3">
    <location>
        <begin position="491"/>
        <end position="518"/>
    </location>
</feature>
<evidence type="ECO:0000259" key="4">
    <source>
        <dbReference type="PROSITE" id="PS50026"/>
    </source>
</evidence>
<keyword evidence="3" id="KW-0812">Transmembrane</keyword>
<dbReference type="OrthoDB" id="283575at2759"/>
<dbReference type="PROSITE" id="PS00022">
    <property type="entry name" value="EGF_1"/>
    <property type="match status" value="1"/>
</dbReference>
<feature type="domain" description="EGF-like" evidence="4">
    <location>
        <begin position="532"/>
        <end position="569"/>
    </location>
</feature>
<sequence>MSQEYNGGRDWPAQSPPSSQRPRDRAQVGFPFSSESNRREQRLRHNPNPSYDTPPQHEVSPPNSTRSRPANGQHGNMAAATISRPSPAPQWPLQSPDAADPPDAGAYRPPPDRPRVAPQRPPRPSQVPSMVDQSRPQQPTPVFRVPEPASPSELDSPTSETSDRPRRSANLGPPPSSRRGQSSFYSATSFVSPIPEEHSAYTSHNSYASSAAMPDSWKAASVGASPGFHGGGFYEESLTERSRNSAGSDDYSDESGLVSGQDEYALQTLTSPHSHGKKPASANPFHDGTGLVDESTDSSSNNLPNKQIPAATDRRASHIAAVPISQPGMMSPADLRRAAGSPPPTSRLSAIRRPPRLDIDAVREAESRGSLTSLPDLIRRATRLASMIDKGKRPSSRLDELDFFNEKASSGSGVKRSFDDRYQSGLSDMLAAFPPPVQTPVHTHRPTDAWPSVPRGPYTGREKYMMTPDDQEVPAGSNAKPKARRCCGLPVWAFILIILLMLCIIATAIVIPLEYFVFKNLGNNTNKSTTVNIQSCAKSLPCLNGGSGVVINGTCSCICTNGFTGANCGTNGSSGCTTTNLIPTDGSAHINNVTLGMAIPRIIADSDKNFTIPLLGTEILARFNTGNLSCIAQNALVTFDGQSTRTGGANARVQSTSDNAQQATNKDSGPTPDLISRDFVAVLDKVPSRVRRSSPSSTSSSSPQQTSMFTVTQEVLDFARTAVLYVLQEDSIDAANTAQTQLQQFFTQASQAITKYGSEVTVKQASSISIGGNRTVDLVDATVDIGQGPVGSKKTSKRGLFFGF</sequence>
<comment type="caution">
    <text evidence="5">The sequence shown here is derived from an EMBL/GenBank/DDBJ whole genome shotgun (WGS) entry which is preliminary data.</text>
</comment>
<dbReference type="PANTHER" id="PTHR17178">
    <property type="entry name" value="SECRETORY GRANULE PROTEOGLYCAN CORE PROTEIN"/>
    <property type="match status" value="1"/>
</dbReference>
<feature type="compositionally biased region" description="Low complexity" evidence="2">
    <location>
        <begin position="693"/>
        <end position="706"/>
    </location>
</feature>
<dbReference type="EMBL" id="MTYH01000051">
    <property type="protein sequence ID" value="PNP42196.1"/>
    <property type="molecule type" value="Genomic_DNA"/>
</dbReference>
<dbReference type="Proteomes" id="UP000236546">
    <property type="component" value="Unassembled WGS sequence"/>
</dbReference>
<keyword evidence="1" id="KW-1015">Disulfide bond</keyword>
<reference evidence="5 6" key="1">
    <citation type="submission" date="2017-02" db="EMBL/GenBank/DDBJ databases">
        <title>Genomes of Trichoderma spp. with biocontrol activity.</title>
        <authorList>
            <person name="Gardiner D."/>
            <person name="Kazan K."/>
            <person name="Vos C."/>
            <person name="Harvey P."/>
        </authorList>
    </citation>
    <scope>NUCLEOTIDE SEQUENCE [LARGE SCALE GENOMIC DNA]</scope>
    <source>
        <strain evidence="5 6">A5MH</strain>
    </source>
</reference>
<feature type="compositionally biased region" description="Polar residues" evidence="2">
    <location>
        <begin position="61"/>
        <end position="74"/>
    </location>
</feature>